<dbReference type="EMBL" id="KN824281">
    <property type="protein sequence ID" value="KIM31768.1"/>
    <property type="molecule type" value="Genomic_DNA"/>
</dbReference>
<dbReference type="SUPFAM" id="SSF53474">
    <property type="entry name" value="alpha/beta-Hydrolases"/>
    <property type="match status" value="1"/>
</dbReference>
<dbReference type="Gene3D" id="3.40.50.1820">
    <property type="entry name" value="alpha/beta hydrolase"/>
    <property type="match status" value="1"/>
</dbReference>
<dbReference type="PANTHER" id="PTHR17630">
    <property type="entry name" value="DIENELACTONE HYDROLASE"/>
    <property type="match status" value="1"/>
</dbReference>
<reference evidence="3" key="2">
    <citation type="submission" date="2015-01" db="EMBL/GenBank/DDBJ databases">
        <title>Evolutionary Origins and Diversification of the Mycorrhizal Mutualists.</title>
        <authorList>
            <consortium name="DOE Joint Genome Institute"/>
            <consortium name="Mycorrhizal Genomics Consortium"/>
            <person name="Kohler A."/>
            <person name="Kuo A."/>
            <person name="Nagy L.G."/>
            <person name="Floudas D."/>
            <person name="Copeland A."/>
            <person name="Barry K.W."/>
            <person name="Cichocki N."/>
            <person name="Veneault-Fourrey C."/>
            <person name="LaButti K."/>
            <person name="Lindquist E.A."/>
            <person name="Lipzen A."/>
            <person name="Lundell T."/>
            <person name="Morin E."/>
            <person name="Murat C."/>
            <person name="Riley R."/>
            <person name="Ohm R."/>
            <person name="Sun H."/>
            <person name="Tunlid A."/>
            <person name="Henrissat B."/>
            <person name="Grigoriev I.V."/>
            <person name="Hibbett D.S."/>
            <person name="Martin F."/>
        </authorList>
    </citation>
    <scope>NUCLEOTIDE SEQUENCE [LARGE SCALE GENOMIC DNA]</scope>
    <source>
        <strain evidence="3">MAFF 305830</strain>
    </source>
</reference>
<feature type="domain" description="Dienelactone hydrolase" evidence="1">
    <location>
        <begin position="45"/>
        <end position="271"/>
    </location>
</feature>
<dbReference type="STRING" id="933852.A0A0C2X0E5"/>
<dbReference type="InterPro" id="IPR002925">
    <property type="entry name" value="Dienelactn_hydro"/>
</dbReference>
<protein>
    <recommendedName>
        <fullName evidence="1">Dienelactone hydrolase domain-containing protein</fullName>
    </recommendedName>
</protein>
<dbReference type="InterPro" id="IPR029058">
    <property type="entry name" value="AB_hydrolase_fold"/>
</dbReference>
<organism evidence="2 3">
    <name type="scientific">Serendipita vermifera MAFF 305830</name>
    <dbReference type="NCBI Taxonomy" id="933852"/>
    <lineage>
        <taxon>Eukaryota</taxon>
        <taxon>Fungi</taxon>
        <taxon>Dikarya</taxon>
        <taxon>Basidiomycota</taxon>
        <taxon>Agaricomycotina</taxon>
        <taxon>Agaricomycetes</taxon>
        <taxon>Sebacinales</taxon>
        <taxon>Serendipitaceae</taxon>
        <taxon>Serendipita</taxon>
    </lineage>
</organism>
<dbReference type="PANTHER" id="PTHR17630:SF44">
    <property type="entry name" value="PROTEIN AIM2"/>
    <property type="match status" value="1"/>
</dbReference>
<accession>A0A0C2X0E5</accession>
<evidence type="ECO:0000313" key="3">
    <source>
        <dbReference type="Proteomes" id="UP000054097"/>
    </source>
</evidence>
<proteinExistence type="predicted"/>
<reference evidence="2 3" key="1">
    <citation type="submission" date="2014-04" db="EMBL/GenBank/DDBJ databases">
        <authorList>
            <consortium name="DOE Joint Genome Institute"/>
            <person name="Kuo A."/>
            <person name="Zuccaro A."/>
            <person name="Kohler A."/>
            <person name="Nagy L.G."/>
            <person name="Floudas D."/>
            <person name="Copeland A."/>
            <person name="Barry K.W."/>
            <person name="Cichocki N."/>
            <person name="Veneault-Fourrey C."/>
            <person name="LaButti K."/>
            <person name="Lindquist E.A."/>
            <person name="Lipzen A."/>
            <person name="Lundell T."/>
            <person name="Morin E."/>
            <person name="Murat C."/>
            <person name="Sun H."/>
            <person name="Tunlid A."/>
            <person name="Henrissat B."/>
            <person name="Grigoriev I.V."/>
            <person name="Hibbett D.S."/>
            <person name="Martin F."/>
            <person name="Nordberg H.P."/>
            <person name="Cantor M.N."/>
            <person name="Hua S.X."/>
        </authorList>
    </citation>
    <scope>NUCLEOTIDE SEQUENCE [LARGE SCALE GENOMIC DNA]</scope>
    <source>
        <strain evidence="2 3">MAFF 305830</strain>
    </source>
</reference>
<sequence length="273" mass="30245">MAGICENCTKGNKLSGTPRGRMMQTTPLPSYFASASGNYDTPTYTSKALIICPDPFGLGLDNPKLMADIFAEKCGIDVWVADTFKGNPPLKSEDLEPYMADHPGQQIPFLSKLWARLYMIKSIPSIIPFRPSVSDPWLVEFIANLRKEYGYERIALNGYCWGGGYAVRLATMPGVIDLALPAHPAGSYGYAMPNVVVPITYFISEVDDQWLPKVAASVQEQWKTKPDAPRFQVITYPGTVHGFGSRPNLSIPKVKESWEKYVSDVVDVVKELL</sequence>
<evidence type="ECO:0000259" key="1">
    <source>
        <dbReference type="Pfam" id="PF01738"/>
    </source>
</evidence>
<dbReference type="Proteomes" id="UP000054097">
    <property type="component" value="Unassembled WGS sequence"/>
</dbReference>
<keyword evidence="3" id="KW-1185">Reference proteome</keyword>
<dbReference type="GO" id="GO:0016787">
    <property type="term" value="F:hydrolase activity"/>
    <property type="evidence" value="ECO:0007669"/>
    <property type="project" value="InterPro"/>
</dbReference>
<gene>
    <name evidence="2" type="ORF">M408DRAFT_238013</name>
</gene>
<dbReference type="AlphaFoldDB" id="A0A0C2X0E5"/>
<name>A0A0C2X0E5_SERVB</name>
<dbReference type="Pfam" id="PF01738">
    <property type="entry name" value="DLH"/>
    <property type="match status" value="1"/>
</dbReference>
<evidence type="ECO:0000313" key="2">
    <source>
        <dbReference type="EMBL" id="KIM31768.1"/>
    </source>
</evidence>
<dbReference type="HOGENOM" id="CLU_054590_2_0_1"/>
<dbReference type="OrthoDB" id="10019231at2759"/>